<dbReference type="CDD" id="cd00161">
    <property type="entry name" value="beta-trefoil_Ricin-like"/>
    <property type="match status" value="1"/>
</dbReference>
<dbReference type="PROSITE" id="PS50231">
    <property type="entry name" value="RICIN_B_LECTIN"/>
    <property type="match status" value="1"/>
</dbReference>
<dbReference type="InterPro" id="IPR035992">
    <property type="entry name" value="Ricin_B-like_lectins"/>
</dbReference>
<name>A0A4Q0A0Y3_9FUNG</name>
<sequence>MKPPVLLWAIAPLTAVVATLTTGASTALFLQQPNKLIDGQGNCISVSDGDIYSGAELKVQACDRRHPLWQIFRSIPYARKYNAEYSVIQVDGKCVQTEVSGVEGSTDLGLITTECTFNDNQLFKWIVNSRGRYQLQGRESGLCIGSDWEQNTLMKTCGANAPDQVWSLNPIGGAFCDDGVWNEFKKGGWSVGDLMRRVGLDDTQYYNTIANQGIPSLTMADINLLVNCDIDIQNYFFDLERNNHNMFAKLLTYPGTYNTQVILATENTIYMFLESKLSNQVWKSLEPLAENFIDQFALFLSTKYPQYRWMVNIGKEVIKKGINNTDNGTPPELSSWGSRVQAIFNESVDSIWNMHIQVLNSTDHQKYESYATLYQTKTIQEIFGSEEDIRSQITVMLSKQISKAPAMASYCCVTRHSLKLGGTDYQDPETGLYYRAVFPGRTHQQMFSKPLSKFVDIVDLVHSRNGWGLRQVQTFSNWGTCTLPI</sequence>
<evidence type="ECO:0000313" key="2">
    <source>
        <dbReference type="EMBL" id="RKP39101.1"/>
    </source>
</evidence>
<dbReference type="OrthoDB" id="5552238at2759"/>
<dbReference type="Gene3D" id="2.80.10.50">
    <property type="match status" value="1"/>
</dbReference>
<dbReference type="Proteomes" id="UP000268162">
    <property type="component" value="Unassembled WGS sequence"/>
</dbReference>
<gene>
    <name evidence="2" type="ORF">BJ085DRAFT_28942</name>
</gene>
<evidence type="ECO:0000256" key="1">
    <source>
        <dbReference type="SAM" id="SignalP"/>
    </source>
</evidence>
<feature type="signal peptide" evidence="1">
    <location>
        <begin position="1"/>
        <end position="18"/>
    </location>
</feature>
<feature type="chain" id="PRO_5020430408" evidence="1">
    <location>
        <begin position="19"/>
        <end position="485"/>
    </location>
</feature>
<dbReference type="SUPFAM" id="SSF50370">
    <property type="entry name" value="Ricin B-like lectins"/>
    <property type="match status" value="1"/>
</dbReference>
<organism evidence="2 3">
    <name type="scientific">Dimargaris cristalligena</name>
    <dbReference type="NCBI Taxonomy" id="215637"/>
    <lineage>
        <taxon>Eukaryota</taxon>
        <taxon>Fungi</taxon>
        <taxon>Fungi incertae sedis</taxon>
        <taxon>Zoopagomycota</taxon>
        <taxon>Kickxellomycotina</taxon>
        <taxon>Dimargaritomycetes</taxon>
        <taxon>Dimargaritales</taxon>
        <taxon>Dimargaritaceae</taxon>
        <taxon>Dimargaris</taxon>
    </lineage>
</organism>
<reference evidence="3" key="1">
    <citation type="journal article" date="2018" name="Nat. Microbiol.">
        <title>Leveraging single-cell genomics to expand the fungal tree of life.</title>
        <authorList>
            <person name="Ahrendt S.R."/>
            <person name="Quandt C.A."/>
            <person name="Ciobanu D."/>
            <person name="Clum A."/>
            <person name="Salamov A."/>
            <person name="Andreopoulos B."/>
            <person name="Cheng J.F."/>
            <person name="Woyke T."/>
            <person name="Pelin A."/>
            <person name="Henrissat B."/>
            <person name="Reynolds N.K."/>
            <person name="Benny G.L."/>
            <person name="Smith M.E."/>
            <person name="James T.Y."/>
            <person name="Grigoriev I.V."/>
        </authorList>
    </citation>
    <scope>NUCLEOTIDE SEQUENCE [LARGE SCALE GENOMIC DNA]</scope>
    <source>
        <strain evidence="3">RSA 468</strain>
    </source>
</reference>
<protein>
    <submittedName>
        <fullName evidence="2">Uncharacterized protein</fullName>
    </submittedName>
</protein>
<dbReference type="AlphaFoldDB" id="A0A4Q0A0Y3"/>
<keyword evidence="3" id="KW-1185">Reference proteome</keyword>
<dbReference type="EMBL" id="ML002298">
    <property type="protein sequence ID" value="RKP39101.1"/>
    <property type="molecule type" value="Genomic_DNA"/>
</dbReference>
<evidence type="ECO:0000313" key="3">
    <source>
        <dbReference type="Proteomes" id="UP000268162"/>
    </source>
</evidence>
<keyword evidence="1" id="KW-0732">Signal</keyword>
<proteinExistence type="predicted"/>
<accession>A0A4Q0A0Y3</accession>